<sequence length="158" mass="18287">MLRVCLTLMGVTFERLVRLVDTVDVKYTRFSNIASKNAIRDSNIFNGHQFYLMVDNEPQVRLQLRNEVGVQIIPSDVPRQNKRVYKYHQLADGRGEKEVMFPLASTTPEQRPGRFSKGGGWWRSYLVPQRGFFPPKDRAQAWRGRPDRMLHASPGLPD</sequence>
<organism evidence="3">
    <name type="scientific">Acromyrmex echinatior</name>
    <name type="common">Panamanian leafcutter ant</name>
    <name type="synonym">Acromyrmex octospinosus echinatior</name>
    <dbReference type="NCBI Taxonomy" id="103372"/>
    <lineage>
        <taxon>Eukaryota</taxon>
        <taxon>Metazoa</taxon>
        <taxon>Ecdysozoa</taxon>
        <taxon>Arthropoda</taxon>
        <taxon>Hexapoda</taxon>
        <taxon>Insecta</taxon>
        <taxon>Pterygota</taxon>
        <taxon>Neoptera</taxon>
        <taxon>Endopterygota</taxon>
        <taxon>Hymenoptera</taxon>
        <taxon>Apocrita</taxon>
        <taxon>Aculeata</taxon>
        <taxon>Formicoidea</taxon>
        <taxon>Formicidae</taxon>
        <taxon>Myrmicinae</taxon>
        <taxon>Acromyrmex</taxon>
    </lineage>
</organism>
<name>F4WVL8_ACREC</name>
<dbReference type="Proteomes" id="UP000007755">
    <property type="component" value="Unassembled WGS sequence"/>
</dbReference>
<dbReference type="InParanoid" id="F4WVL8"/>
<keyword evidence="3" id="KW-1185">Reference proteome</keyword>
<proteinExistence type="predicted"/>
<reference evidence="2" key="1">
    <citation type="submission" date="2011-02" db="EMBL/GenBank/DDBJ databases">
        <title>The genome of the leaf-cutting ant Acromyrmex echinatior suggests key adaptations to social evolution and fungus farming.</title>
        <authorList>
            <person name="Nygaard S."/>
            <person name="Zhang G."/>
        </authorList>
    </citation>
    <scope>NUCLEOTIDE SEQUENCE</scope>
</reference>
<gene>
    <name evidence="2" type="ORF">G5I_09962</name>
</gene>
<accession>F4WVL8</accession>
<evidence type="ECO:0000313" key="3">
    <source>
        <dbReference type="Proteomes" id="UP000007755"/>
    </source>
</evidence>
<protein>
    <submittedName>
        <fullName evidence="2">Uncharacterized protein</fullName>
    </submittedName>
</protein>
<feature type="region of interest" description="Disordered" evidence="1">
    <location>
        <begin position="136"/>
        <end position="158"/>
    </location>
</feature>
<evidence type="ECO:0000313" key="2">
    <source>
        <dbReference type="EMBL" id="EGI61755.1"/>
    </source>
</evidence>
<feature type="compositionally biased region" description="Basic and acidic residues" evidence="1">
    <location>
        <begin position="136"/>
        <end position="150"/>
    </location>
</feature>
<evidence type="ECO:0000256" key="1">
    <source>
        <dbReference type="SAM" id="MobiDB-lite"/>
    </source>
</evidence>
<dbReference type="AlphaFoldDB" id="F4WVL8"/>
<dbReference type="EMBL" id="GL888388">
    <property type="protein sequence ID" value="EGI61755.1"/>
    <property type="molecule type" value="Genomic_DNA"/>
</dbReference>